<proteinExistence type="predicted"/>
<organism evidence="2 3">
    <name type="scientific">Streptomyces rhizosphaericus</name>
    <dbReference type="NCBI Taxonomy" id="114699"/>
    <lineage>
        <taxon>Bacteria</taxon>
        <taxon>Bacillati</taxon>
        <taxon>Actinomycetota</taxon>
        <taxon>Actinomycetes</taxon>
        <taxon>Kitasatosporales</taxon>
        <taxon>Streptomycetaceae</taxon>
        <taxon>Streptomyces</taxon>
        <taxon>Streptomyces violaceusniger group</taxon>
    </lineage>
</organism>
<dbReference type="EMBL" id="JAAIKT010000084">
    <property type="protein sequence ID" value="NEW76515.1"/>
    <property type="molecule type" value="Genomic_DNA"/>
</dbReference>
<protein>
    <submittedName>
        <fullName evidence="2">Uncharacterized protein</fullName>
    </submittedName>
</protein>
<dbReference type="AlphaFoldDB" id="A0A6G4AT30"/>
<sequence length="119" mass="12920">MTETNQHHFMGSVADLGVAVVVGQVGITWVWTKRCAWLTSSSQVWMWRGCPDRSRSLDDAHESDRGALAGDDVEAVGGVQERIGGDLLLDSDDPLHFRSPCSCGQVRRPPSTDSVVPVT</sequence>
<feature type="region of interest" description="Disordered" evidence="1">
    <location>
        <begin position="100"/>
        <end position="119"/>
    </location>
</feature>
<evidence type="ECO:0000313" key="2">
    <source>
        <dbReference type="EMBL" id="NEW76515.1"/>
    </source>
</evidence>
<evidence type="ECO:0000313" key="3">
    <source>
        <dbReference type="Proteomes" id="UP000476310"/>
    </source>
</evidence>
<reference evidence="2" key="1">
    <citation type="submission" date="2020-02" db="EMBL/GenBank/DDBJ databases">
        <title>A new Streptomyces sp. for controlling soil-borne diseases.</title>
        <authorList>
            <person name="Li X."/>
            <person name="Tian Y."/>
            <person name="Gao K."/>
        </authorList>
    </citation>
    <scope>NUCLEOTIDE SEQUENCE [LARGE SCALE GENOMIC DNA]</scope>
    <source>
        <strain evidence="2">0250</strain>
    </source>
</reference>
<accession>A0A6G4AT30</accession>
<dbReference type="Proteomes" id="UP000476310">
    <property type="component" value="Unassembled WGS sequence"/>
</dbReference>
<keyword evidence="3" id="KW-1185">Reference proteome</keyword>
<dbReference type="RefSeq" id="WP_164435465.1">
    <property type="nucleotide sequence ID" value="NZ_JAAIKT010000084.1"/>
</dbReference>
<comment type="caution">
    <text evidence="2">The sequence shown here is derived from an EMBL/GenBank/DDBJ whole genome shotgun (WGS) entry which is preliminary data.</text>
</comment>
<evidence type="ECO:0000256" key="1">
    <source>
        <dbReference type="SAM" id="MobiDB-lite"/>
    </source>
</evidence>
<name>A0A6G4AT30_9ACTN</name>
<gene>
    <name evidence="2" type="ORF">G4H13_40790</name>
</gene>